<organism evidence="12 13">
    <name type="scientific">Chiayiivirga flava</name>
    <dbReference type="NCBI Taxonomy" id="659595"/>
    <lineage>
        <taxon>Bacteria</taxon>
        <taxon>Pseudomonadati</taxon>
        <taxon>Pseudomonadota</taxon>
        <taxon>Gammaproteobacteria</taxon>
        <taxon>Lysobacterales</taxon>
        <taxon>Lysobacteraceae</taxon>
        <taxon>Chiayiivirga</taxon>
    </lineage>
</organism>
<accession>A0A7W8D695</accession>
<keyword evidence="7" id="KW-1133">Transmembrane helix</keyword>
<keyword evidence="4" id="KW-0488">Methylation</keyword>
<dbReference type="GO" id="GO:0015628">
    <property type="term" value="P:protein secretion by the type II secretion system"/>
    <property type="evidence" value="ECO:0007669"/>
    <property type="project" value="InterPro"/>
</dbReference>
<evidence type="ECO:0000259" key="11">
    <source>
        <dbReference type="Pfam" id="PF12019"/>
    </source>
</evidence>
<dbReference type="EMBL" id="JACHHP010000004">
    <property type="protein sequence ID" value="MBB5208693.1"/>
    <property type="molecule type" value="Genomic_DNA"/>
</dbReference>
<evidence type="ECO:0000313" key="12">
    <source>
        <dbReference type="EMBL" id="MBB5208693.1"/>
    </source>
</evidence>
<comment type="subcellular location">
    <subcellularLocation>
        <location evidence="1">Cell inner membrane</location>
        <topology evidence="1">Single-pass membrane protein</topology>
    </subcellularLocation>
</comment>
<keyword evidence="3" id="KW-1003">Cell membrane</keyword>
<evidence type="ECO:0000256" key="4">
    <source>
        <dbReference type="ARBA" id="ARBA00022481"/>
    </source>
</evidence>
<dbReference type="SUPFAM" id="SSF54523">
    <property type="entry name" value="Pili subunits"/>
    <property type="match status" value="1"/>
</dbReference>
<dbReference type="PRINTS" id="PR00885">
    <property type="entry name" value="BCTERIALGSPH"/>
</dbReference>
<comment type="caution">
    <text evidence="12">The sequence shown here is derived from an EMBL/GenBank/DDBJ whole genome shotgun (WGS) entry which is preliminary data.</text>
</comment>
<feature type="domain" description="General secretion pathway GspH" evidence="11">
    <location>
        <begin position="44"/>
        <end position="139"/>
    </location>
</feature>
<dbReference type="Pfam" id="PF12019">
    <property type="entry name" value="GspH"/>
    <property type="match status" value="1"/>
</dbReference>
<dbReference type="Gene3D" id="3.30.700.10">
    <property type="entry name" value="Glycoprotein, Type 4 Pilin"/>
    <property type="match status" value="1"/>
</dbReference>
<proteinExistence type="inferred from homology"/>
<evidence type="ECO:0000256" key="5">
    <source>
        <dbReference type="ARBA" id="ARBA00022519"/>
    </source>
</evidence>
<evidence type="ECO:0000256" key="2">
    <source>
        <dbReference type="ARBA" id="ARBA00021549"/>
    </source>
</evidence>
<sequence>MPMRRARGFTLIEILAVVALIALAVTLVAVSVGDGLTGAKVRAASRDLAAALRYTRGQAIVKREQKTLSVDVDGRRYRAADRSWVELPKDMDIKLFTARSELEEEGVGRIRFFPDGASTGGHIDLIRGEAVWRVDVNWLTGEIRIIEDDSP</sequence>
<dbReference type="InterPro" id="IPR045584">
    <property type="entry name" value="Pilin-like"/>
</dbReference>
<dbReference type="InterPro" id="IPR022346">
    <property type="entry name" value="T2SS_GspH"/>
</dbReference>
<dbReference type="RefSeq" id="WP_183961247.1">
    <property type="nucleotide sequence ID" value="NZ_JACHHP010000004.1"/>
</dbReference>
<evidence type="ECO:0000256" key="7">
    <source>
        <dbReference type="ARBA" id="ARBA00022989"/>
    </source>
</evidence>
<dbReference type="PROSITE" id="PS00409">
    <property type="entry name" value="PROKAR_NTER_METHYL"/>
    <property type="match status" value="1"/>
</dbReference>
<evidence type="ECO:0000256" key="1">
    <source>
        <dbReference type="ARBA" id="ARBA00004377"/>
    </source>
</evidence>
<dbReference type="Pfam" id="PF07963">
    <property type="entry name" value="N_methyl"/>
    <property type="match status" value="1"/>
</dbReference>
<dbReference type="NCBIfam" id="TIGR02532">
    <property type="entry name" value="IV_pilin_GFxxxE"/>
    <property type="match status" value="1"/>
</dbReference>
<evidence type="ECO:0000256" key="6">
    <source>
        <dbReference type="ARBA" id="ARBA00022692"/>
    </source>
</evidence>
<gene>
    <name evidence="12" type="ORF">HNQ52_002243</name>
</gene>
<evidence type="ECO:0000313" key="13">
    <source>
        <dbReference type="Proteomes" id="UP000521199"/>
    </source>
</evidence>
<evidence type="ECO:0000256" key="10">
    <source>
        <dbReference type="ARBA" id="ARBA00030775"/>
    </source>
</evidence>
<dbReference type="AlphaFoldDB" id="A0A7W8D695"/>
<reference evidence="12 13" key="1">
    <citation type="submission" date="2020-08" db="EMBL/GenBank/DDBJ databases">
        <title>Genomic Encyclopedia of Type Strains, Phase IV (KMG-IV): sequencing the most valuable type-strain genomes for metagenomic binning, comparative biology and taxonomic classification.</title>
        <authorList>
            <person name="Goeker M."/>
        </authorList>
    </citation>
    <scope>NUCLEOTIDE SEQUENCE [LARGE SCALE GENOMIC DNA]</scope>
    <source>
        <strain evidence="12 13">DSM 24163</strain>
    </source>
</reference>
<evidence type="ECO:0000256" key="3">
    <source>
        <dbReference type="ARBA" id="ARBA00022475"/>
    </source>
</evidence>
<protein>
    <recommendedName>
        <fullName evidence="2">Type II secretion system protein H</fullName>
    </recommendedName>
    <alternativeName>
        <fullName evidence="10">General secretion pathway protein H</fullName>
    </alternativeName>
</protein>
<name>A0A7W8D695_9GAMM</name>
<dbReference type="InterPro" id="IPR002416">
    <property type="entry name" value="T2SS_protein-GspH"/>
</dbReference>
<dbReference type="Proteomes" id="UP000521199">
    <property type="component" value="Unassembled WGS sequence"/>
</dbReference>
<evidence type="ECO:0000256" key="9">
    <source>
        <dbReference type="ARBA" id="ARBA00025772"/>
    </source>
</evidence>
<dbReference type="GO" id="GO:0005886">
    <property type="term" value="C:plasma membrane"/>
    <property type="evidence" value="ECO:0007669"/>
    <property type="project" value="UniProtKB-SubCell"/>
</dbReference>
<keyword evidence="6" id="KW-0812">Transmembrane</keyword>
<evidence type="ECO:0000256" key="8">
    <source>
        <dbReference type="ARBA" id="ARBA00023136"/>
    </source>
</evidence>
<dbReference type="GO" id="GO:0015627">
    <property type="term" value="C:type II protein secretion system complex"/>
    <property type="evidence" value="ECO:0007669"/>
    <property type="project" value="InterPro"/>
</dbReference>
<keyword evidence="8" id="KW-0472">Membrane</keyword>
<keyword evidence="13" id="KW-1185">Reference proteome</keyword>
<dbReference type="InterPro" id="IPR012902">
    <property type="entry name" value="N_methyl_site"/>
</dbReference>
<comment type="similarity">
    <text evidence="9">Belongs to the GSP H family.</text>
</comment>
<keyword evidence="5" id="KW-0997">Cell inner membrane</keyword>